<comment type="caution">
    <text evidence="1">The sequence shown here is derived from an EMBL/GenBank/DDBJ whole genome shotgun (WGS) entry which is preliminary data.</text>
</comment>
<dbReference type="Proteomes" id="UP000315400">
    <property type="component" value="Unassembled WGS sequence"/>
</dbReference>
<evidence type="ECO:0000313" key="1">
    <source>
        <dbReference type="EMBL" id="TQE92850.1"/>
    </source>
</evidence>
<protein>
    <submittedName>
        <fullName evidence="1">Carboxypeptidase regulatory-like domain-containing protein</fullName>
    </submittedName>
</protein>
<keyword evidence="1" id="KW-0645">Protease</keyword>
<keyword evidence="1" id="KW-0378">Hydrolase</keyword>
<sequence>MHLATAQEAALTVSVVDNRSYERVADYEVTLANDAIGFSATRTTDNNGQVTFRGLSTSGTYTAEAPDTEAFLGTASRPIQLVSGQRSSVILTLFSADTVEMEGVEVRARSTQINTVDGRVASELSAGALETLPVEGRDITRALFRLPNIS</sequence>
<reference evidence="1 2" key="1">
    <citation type="submission" date="2019-06" db="EMBL/GenBank/DDBJ databases">
        <title>Metagenome assembled Genome of Spiribacter salinus SL48-SHIP from the microbial mat of Salt Lake 48 (Novosibirsk region, Russia).</title>
        <authorList>
            <person name="Shipova A."/>
            <person name="Rozanov A.S."/>
            <person name="Bryanskaya A.V."/>
            <person name="Peltek S.E."/>
        </authorList>
    </citation>
    <scope>NUCLEOTIDE SEQUENCE [LARGE SCALE GENOMIC DNA]</scope>
    <source>
        <strain evidence="1">SL48-SHIP-2</strain>
    </source>
</reference>
<dbReference type="EMBL" id="VIFK01000546">
    <property type="protein sequence ID" value="TQE92850.1"/>
    <property type="molecule type" value="Genomic_DNA"/>
</dbReference>
<dbReference type="Pfam" id="PF13620">
    <property type="entry name" value="CarboxypepD_reg"/>
    <property type="match status" value="1"/>
</dbReference>
<feature type="non-terminal residue" evidence="1">
    <location>
        <position position="150"/>
    </location>
</feature>
<proteinExistence type="predicted"/>
<dbReference type="AlphaFoldDB" id="A0A540V7V9"/>
<keyword evidence="1" id="KW-0121">Carboxypeptidase</keyword>
<gene>
    <name evidence="1" type="ORF">FKY71_18930</name>
</gene>
<dbReference type="InterPro" id="IPR013783">
    <property type="entry name" value="Ig-like_fold"/>
</dbReference>
<organism evidence="1 2">
    <name type="scientific">Spiribacter salinus</name>
    <dbReference type="NCBI Taxonomy" id="1335746"/>
    <lineage>
        <taxon>Bacteria</taxon>
        <taxon>Pseudomonadati</taxon>
        <taxon>Pseudomonadota</taxon>
        <taxon>Gammaproteobacteria</taxon>
        <taxon>Chromatiales</taxon>
        <taxon>Ectothiorhodospiraceae</taxon>
        <taxon>Spiribacter</taxon>
    </lineage>
</organism>
<name>A0A540V7V9_9GAMM</name>
<accession>A0A540V7V9</accession>
<evidence type="ECO:0000313" key="2">
    <source>
        <dbReference type="Proteomes" id="UP000315400"/>
    </source>
</evidence>
<dbReference type="Gene3D" id="2.60.40.10">
    <property type="entry name" value="Immunoglobulins"/>
    <property type="match status" value="1"/>
</dbReference>
<dbReference type="GO" id="GO:0004180">
    <property type="term" value="F:carboxypeptidase activity"/>
    <property type="evidence" value="ECO:0007669"/>
    <property type="project" value="UniProtKB-KW"/>
</dbReference>